<dbReference type="NCBIfam" id="NF033493">
    <property type="entry name" value="MetS_like_NSS"/>
    <property type="match status" value="1"/>
</dbReference>
<protein>
    <submittedName>
        <fullName evidence="1">Uncharacterized protein</fullName>
    </submittedName>
</protein>
<dbReference type="AlphaFoldDB" id="A0A410W9Q1"/>
<name>A0A410W9Q1_9CORY</name>
<keyword evidence="2" id="KW-1185">Reference proteome</keyword>
<proteinExistence type="predicted"/>
<dbReference type="Proteomes" id="UP000288929">
    <property type="component" value="Chromosome"/>
</dbReference>
<accession>A0A410W9Q1</accession>
<sequence>MSSAAIIMMVLFMVVIWGGLAVSLLTLNRHPDESSGILGEHEFATDEVLIAQEIRQED</sequence>
<dbReference type="NCBIfam" id="NF033494">
    <property type="entry name" value="NSS_import_MetS"/>
    <property type="match status" value="1"/>
</dbReference>
<dbReference type="EMBL" id="CP035299">
    <property type="protein sequence ID" value="QAU52688.1"/>
    <property type="molecule type" value="Genomic_DNA"/>
</dbReference>
<dbReference type="InterPro" id="IPR031596">
    <property type="entry name" value="MaAIMP_sms"/>
</dbReference>
<dbReference type="Pfam" id="PF16951">
    <property type="entry name" value="MaAIMP_sms"/>
    <property type="match status" value="1"/>
</dbReference>
<organism evidence="1 2">
    <name type="scientific">Corynebacterium pelargi</name>
    <dbReference type="NCBI Taxonomy" id="1471400"/>
    <lineage>
        <taxon>Bacteria</taxon>
        <taxon>Bacillati</taxon>
        <taxon>Actinomycetota</taxon>
        <taxon>Actinomycetes</taxon>
        <taxon>Mycobacteriales</taxon>
        <taxon>Corynebacteriaceae</taxon>
        <taxon>Corynebacterium</taxon>
    </lineage>
</organism>
<reference evidence="1 2" key="1">
    <citation type="submission" date="2019-01" db="EMBL/GenBank/DDBJ databases">
        <authorList>
            <person name="Ruckert C."/>
            <person name="Busche T."/>
            <person name="Kalinowski J."/>
        </authorList>
    </citation>
    <scope>NUCLEOTIDE SEQUENCE [LARGE SCALE GENOMIC DNA]</scope>
    <source>
        <strain evidence="1 2">136/3</strain>
    </source>
</reference>
<gene>
    <name evidence="1" type="ORF">CPELA_07130</name>
</gene>
<dbReference type="OrthoDB" id="6712920at2"/>
<dbReference type="KEGG" id="cpeg:CPELA_07130"/>
<evidence type="ECO:0000313" key="1">
    <source>
        <dbReference type="EMBL" id="QAU52688.1"/>
    </source>
</evidence>
<dbReference type="RefSeq" id="WP_128890104.1">
    <property type="nucleotide sequence ID" value="NZ_BMCX01000003.1"/>
</dbReference>
<evidence type="ECO:0000313" key="2">
    <source>
        <dbReference type="Proteomes" id="UP000288929"/>
    </source>
</evidence>